<dbReference type="InterPro" id="IPR003744">
    <property type="entry name" value="YhhQ"/>
</dbReference>
<dbReference type="PANTHER" id="PTHR34300:SF2">
    <property type="entry name" value="QUEUOSINE PRECURSOR TRANSPORTER-RELATED"/>
    <property type="match status" value="1"/>
</dbReference>
<sequence length="258" mass="28482">MHPLMLVWLDGEGYTAYLLITRPWREVVDAVLAWLSAHPLVLAWLYGAVLYLFYLLLIWLWRERVDSVLVGLFFGTLTAAQFIANRLVDYGVGTAPAGTVIFMTNVALLDALAVFYGRAFALRAVRMGFFFQAAVAFAAWAATTLPAPSWFQERAAVVDSVIAPSAQIAIASLTAYLISSTIDVYIVTRWPRLHLLARVYSSSLAAQVVDSAVFITLAFGPHLEIIAGQIVVKWLQVPLEAILIYGARRYVASIKSRG</sequence>
<dbReference type="STRING" id="1104324.P186_2092"/>
<keyword evidence="1" id="KW-1133">Transmembrane helix</keyword>
<dbReference type="Proteomes" id="UP000005867">
    <property type="component" value="Chromosome"/>
</dbReference>
<protein>
    <recommendedName>
        <fullName evidence="4">Q precursor transporter</fullName>
    </recommendedName>
</protein>
<organism evidence="2 3">
    <name type="scientific">Pyrobaculum ferrireducens</name>
    <dbReference type="NCBI Taxonomy" id="1104324"/>
    <lineage>
        <taxon>Archaea</taxon>
        <taxon>Thermoproteota</taxon>
        <taxon>Thermoprotei</taxon>
        <taxon>Thermoproteales</taxon>
        <taxon>Thermoproteaceae</taxon>
        <taxon>Pyrobaculum</taxon>
    </lineage>
</organism>
<dbReference type="AlphaFoldDB" id="G7VAQ6"/>
<keyword evidence="1" id="KW-0472">Membrane</keyword>
<proteinExistence type="predicted"/>
<dbReference type="eggNOG" id="arCOG04284">
    <property type="taxonomic scope" value="Archaea"/>
</dbReference>
<feature type="transmembrane region" description="Helical" evidence="1">
    <location>
        <begin position="129"/>
        <end position="148"/>
    </location>
</feature>
<dbReference type="Pfam" id="PF02592">
    <property type="entry name" value="Vut_1"/>
    <property type="match status" value="1"/>
</dbReference>
<keyword evidence="1" id="KW-0812">Transmembrane</keyword>
<dbReference type="BioCyc" id="PSP1104324:GJSN-2041-MONOMER"/>
<dbReference type="EMBL" id="CP003098">
    <property type="protein sequence ID" value="AET33484.1"/>
    <property type="molecule type" value="Genomic_DNA"/>
</dbReference>
<feature type="transmembrane region" description="Helical" evidence="1">
    <location>
        <begin position="68"/>
        <end position="88"/>
    </location>
</feature>
<dbReference type="KEGG" id="pyr:P186_2092"/>
<feature type="transmembrane region" description="Helical" evidence="1">
    <location>
        <begin position="41"/>
        <end position="61"/>
    </location>
</feature>
<dbReference type="GeneID" id="11596579"/>
<keyword evidence="3" id="KW-1185">Reference proteome</keyword>
<dbReference type="HOGENOM" id="CLU_1227694_0_0_2"/>
<dbReference type="RefSeq" id="WP_014289309.1">
    <property type="nucleotide sequence ID" value="NC_016645.1"/>
</dbReference>
<evidence type="ECO:0000313" key="3">
    <source>
        <dbReference type="Proteomes" id="UP000005867"/>
    </source>
</evidence>
<evidence type="ECO:0000313" key="2">
    <source>
        <dbReference type="EMBL" id="AET33484.1"/>
    </source>
</evidence>
<feature type="transmembrane region" description="Helical" evidence="1">
    <location>
        <begin position="94"/>
        <end position="117"/>
    </location>
</feature>
<evidence type="ECO:0008006" key="4">
    <source>
        <dbReference type="Google" id="ProtNLM"/>
    </source>
</evidence>
<dbReference type="PANTHER" id="PTHR34300">
    <property type="entry name" value="QUEUOSINE PRECURSOR TRANSPORTER-RELATED"/>
    <property type="match status" value="1"/>
</dbReference>
<accession>G7VAQ6</accession>
<gene>
    <name evidence="2" type="ORF">P186_2092</name>
</gene>
<evidence type="ECO:0000256" key="1">
    <source>
        <dbReference type="SAM" id="Phobius"/>
    </source>
</evidence>
<name>G7VAQ6_9CREN</name>
<reference evidence="2 3" key="1">
    <citation type="journal article" date="2012" name="J. Bacteriol.">
        <title>Complete genome sequence of strain 1860, a crenarchaeon of the genus pyrobaculum able to grow with various electron acceptors.</title>
        <authorList>
            <person name="Mardanov A.V."/>
            <person name="Gumerov V.M."/>
            <person name="Slobodkina G.B."/>
            <person name="Beletsky A.V."/>
            <person name="Bonch-Osmolovskaya E.A."/>
            <person name="Ravin N.V."/>
            <person name="Skryabin K.G."/>
        </authorList>
    </citation>
    <scope>NUCLEOTIDE SEQUENCE [LARGE SCALE GENOMIC DNA]</scope>
    <source>
        <strain evidence="2 3">1860</strain>
    </source>
</reference>
<feature type="transmembrane region" description="Helical" evidence="1">
    <location>
        <begin position="168"/>
        <end position="187"/>
    </location>
</feature>